<evidence type="ECO:0000313" key="1">
    <source>
        <dbReference type="EMBL" id="GFQ02746.1"/>
    </source>
</evidence>
<dbReference type="EMBL" id="BMAC01000771">
    <property type="protein sequence ID" value="GFQ02746.1"/>
    <property type="molecule type" value="Genomic_DNA"/>
</dbReference>
<comment type="caution">
    <text evidence="1">The sequence shown here is derived from an EMBL/GenBank/DDBJ whole genome shotgun (WGS) entry which is preliminary data.</text>
</comment>
<name>A0A830D6K3_9LAMI</name>
<reference evidence="1" key="1">
    <citation type="submission" date="2020-07" db="EMBL/GenBank/DDBJ databases">
        <title>Ethylene signaling mediates host invasion by parasitic plants.</title>
        <authorList>
            <person name="Yoshida S."/>
        </authorList>
    </citation>
    <scope>NUCLEOTIDE SEQUENCE</scope>
    <source>
        <strain evidence="1">Okayama</strain>
    </source>
</reference>
<protein>
    <submittedName>
        <fullName evidence="1">Uncharacterized protein</fullName>
    </submittedName>
</protein>
<dbReference type="AlphaFoldDB" id="A0A830D6K3"/>
<organism evidence="1 2">
    <name type="scientific">Phtheirospermum japonicum</name>
    <dbReference type="NCBI Taxonomy" id="374723"/>
    <lineage>
        <taxon>Eukaryota</taxon>
        <taxon>Viridiplantae</taxon>
        <taxon>Streptophyta</taxon>
        <taxon>Embryophyta</taxon>
        <taxon>Tracheophyta</taxon>
        <taxon>Spermatophyta</taxon>
        <taxon>Magnoliopsida</taxon>
        <taxon>eudicotyledons</taxon>
        <taxon>Gunneridae</taxon>
        <taxon>Pentapetalae</taxon>
        <taxon>asterids</taxon>
        <taxon>lamiids</taxon>
        <taxon>Lamiales</taxon>
        <taxon>Orobanchaceae</taxon>
        <taxon>Orobanchaceae incertae sedis</taxon>
        <taxon>Phtheirospermum</taxon>
    </lineage>
</organism>
<gene>
    <name evidence="1" type="ORF">PHJA_002418500</name>
</gene>
<proteinExistence type="predicted"/>
<accession>A0A830D6K3</accession>
<keyword evidence="2" id="KW-1185">Reference proteome</keyword>
<evidence type="ECO:0000313" key="2">
    <source>
        <dbReference type="Proteomes" id="UP000653305"/>
    </source>
</evidence>
<dbReference type="Proteomes" id="UP000653305">
    <property type="component" value="Unassembled WGS sequence"/>
</dbReference>
<sequence length="72" mass="8317">MHVLFEEIGTSIKKQWVVITTNIQPHVKTLTTKSVEIYEISKNAVTPHVIKAQALADPNYQHFYIFIRLPLL</sequence>
<dbReference type="OrthoDB" id="2017695at2759"/>